<dbReference type="SUPFAM" id="SSF53383">
    <property type="entry name" value="PLP-dependent transferases"/>
    <property type="match status" value="1"/>
</dbReference>
<protein>
    <submittedName>
        <fullName evidence="2">Aspartate/tyrosine/aromatic aminotransferase</fullName>
    </submittedName>
</protein>
<evidence type="ECO:0000259" key="1">
    <source>
        <dbReference type="Pfam" id="PF00155"/>
    </source>
</evidence>
<reference evidence="2" key="1">
    <citation type="submission" date="2011-11" db="EMBL/GenBank/DDBJ databases">
        <title>Improved High-Quality Draft sequence of Desulfovibrio sp. U5L.</title>
        <authorList>
            <consortium name="US DOE Joint Genome Institute"/>
            <person name="Lucas S."/>
            <person name="Han J."/>
            <person name="Lapidus A."/>
            <person name="Cheng J.-F."/>
            <person name="Goodwin L."/>
            <person name="Pitluck S."/>
            <person name="Peters L."/>
            <person name="Ovchinnikova G."/>
            <person name="Held B."/>
            <person name="Detter J.C."/>
            <person name="Han C."/>
            <person name="Tapia R."/>
            <person name="Land M."/>
            <person name="Hauser L."/>
            <person name="Kyrpides N."/>
            <person name="Ivanova N."/>
            <person name="Pagani I."/>
            <person name="Gabster J."/>
            <person name="Walker C."/>
            <person name="Stolyar S."/>
            <person name="Stahl D."/>
            <person name="Arkin A."/>
            <person name="Dehal P."/>
            <person name="Hazen T."/>
            <person name="Woyke T."/>
        </authorList>
    </citation>
    <scope>NUCLEOTIDE SEQUENCE [LARGE SCALE GENOMIC DNA]</scope>
    <source>
        <strain evidence="2">U5L</strain>
    </source>
</reference>
<dbReference type="PANTHER" id="PTHR43510:SF1">
    <property type="entry name" value="AMINOTRANSFERASE FUNCTION, HYPOTHETICAL (EUROFUNG)"/>
    <property type="match status" value="1"/>
</dbReference>
<dbReference type="GO" id="GO:0008483">
    <property type="term" value="F:transaminase activity"/>
    <property type="evidence" value="ECO:0007669"/>
    <property type="project" value="UniProtKB-KW"/>
</dbReference>
<dbReference type="eggNOG" id="COG0436">
    <property type="taxonomic scope" value="Bacteria"/>
</dbReference>
<feature type="domain" description="Aminotransferase class I/classII large" evidence="1">
    <location>
        <begin position="64"/>
        <end position="369"/>
    </location>
</feature>
<dbReference type="GO" id="GO:0030170">
    <property type="term" value="F:pyridoxal phosphate binding"/>
    <property type="evidence" value="ECO:0007669"/>
    <property type="project" value="InterPro"/>
</dbReference>
<dbReference type="InterPro" id="IPR015422">
    <property type="entry name" value="PyrdxlP-dep_Trfase_small"/>
</dbReference>
<dbReference type="InterPro" id="IPR015424">
    <property type="entry name" value="PyrdxlP-dep_Trfase"/>
</dbReference>
<keyword evidence="2" id="KW-0808">Transferase</keyword>
<dbReference type="STRING" id="596152.DesU5LDRAFT_3244"/>
<sequence length="402" mass="43319">MSAFFCHLPYPASKRIANVVLPPFRLERFFADHEFSAPHLLCASDGETLTVAELLDLVPGAAEGLARLRLGYTDSRGAPELRAAIAGLYETIAPDDVLVHVGAEEAIYTFMRAALAPGDQMVATTPSYQSLTDVARSLSCRVAAWRCDPAWGFAPDMAELDSLLDGRAKVLVVNFPHNPTGYLPTRGAFAAMLELAGERGARVFSDEVYRFSEADGVPTLPAACDLDPSAASLGVLSKSFGLAGLRVGWVACRDRELLARMATVKDYLSICGSGPSEFLAGCALAAREPLLARMRALLSGNRRLLETFFLDRADLFHFVAPRGGLTAFPGLVSGDADAFCREALEKAGLLLLPGRLYGEEWPGRFRIGFGRADFAENLERLAGFCRIWNKGPAGRNGAGRSK</sequence>
<name>I2Q522_9BACT</name>
<keyword evidence="2" id="KW-0032">Aminotransferase</keyword>
<dbReference type="AlphaFoldDB" id="I2Q522"/>
<dbReference type="EMBL" id="JH600068">
    <property type="protein sequence ID" value="EIG54878.1"/>
    <property type="molecule type" value="Genomic_DNA"/>
</dbReference>
<organism evidence="2">
    <name type="scientific">Desulfovibrio sp. U5L</name>
    <dbReference type="NCBI Taxonomy" id="596152"/>
    <lineage>
        <taxon>Bacteria</taxon>
        <taxon>Pseudomonadati</taxon>
        <taxon>Thermodesulfobacteriota</taxon>
        <taxon>Desulfovibrionia</taxon>
        <taxon>Desulfovibrionales</taxon>
        <taxon>Desulfovibrionaceae</taxon>
        <taxon>Desulfovibrio</taxon>
    </lineage>
</organism>
<dbReference type="Pfam" id="PF00155">
    <property type="entry name" value="Aminotran_1_2"/>
    <property type="match status" value="1"/>
</dbReference>
<dbReference type="CDD" id="cd00609">
    <property type="entry name" value="AAT_like"/>
    <property type="match status" value="1"/>
</dbReference>
<dbReference type="PANTHER" id="PTHR43510">
    <property type="entry name" value="AMINOTRANSFERASE FUNCTION, HYPOTHETICAL (EUROFUNG)"/>
    <property type="match status" value="1"/>
</dbReference>
<accession>I2Q522</accession>
<dbReference type="Gene3D" id="3.90.1150.10">
    <property type="entry name" value="Aspartate Aminotransferase, domain 1"/>
    <property type="match status" value="1"/>
</dbReference>
<gene>
    <name evidence="2" type="ORF">DesU5LDRAFT_3244</name>
</gene>
<dbReference type="InterPro" id="IPR015421">
    <property type="entry name" value="PyrdxlP-dep_Trfase_major"/>
</dbReference>
<evidence type="ECO:0000313" key="2">
    <source>
        <dbReference type="EMBL" id="EIG54878.1"/>
    </source>
</evidence>
<dbReference type="Gene3D" id="3.40.640.10">
    <property type="entry name" value="Type I PLP-dependent aspartate aminotransferase-like (Major domain)"/>
    <property type="match status" value="1"/>
</dbReference>
<dbReference type="HOGENOM" id="CLU_017584_4_4_7"/>
<dbReference type="InterPro" id="IPR004839">
    <property type="entry name" value="Aminotransferase_I/II_large"/>
</dbReference>
<proteinExistence type="predicted"/>